<keyword evidence="5" id="KW-1185">Reference proteome</keyword>
<feature type="transmembrane region" description="Helical" evidence="2">
    <location>
        <begin position="302"/>
        <end position="325"/>
    </location>
</feature>
<feature type="transmembrane region" description="Helical" evidence="2">
    <location>
        <begin position="29"/>
        <end position="50"/>
    </location>
</feature>
<organism evidence="4 5">
    <name type="scientific">Araneus ventricosus</name>
    <name type="common">Orbweaver spider</name>
    <name type="synonym">Epeira ventricosa</name>
    <dbReference type="NCBI Taxonomy" id="182803"/>
    <lineage>
        <taxon>Eukaryota</taxon>
        <taxon>Metazoa</taxon>
        <taxon>Ecdysozoa</taxon>
        <taxon>Arthropoda</taxon>
        <taxon>Chelicerata</taxon>
        <taxon>Arachnida</taxon>
        <taxon>Araneae</taxon>
        <taxon>Araneomorphae</taxon>
        <taxon>Entelegynae</taxon>
        <taxon>Araneoidea</taxon>
        <taxon>Araneidae</taxon>
        <taxon>Araneus</taxon>
    </lineage>
</organism>
<keyword evidence="2" id="KW-0472">Membrane</keyword>
<accession>A0A4Y2P705</accession>
<dbReference type="PANTHER" id="PTHR11161">
    <property type="entry name" value="O-ACYLTRANSFERASE"/>
    <property type="match status" value="1"/>
</dbReference>
<dbReference type="PANTHER" id="PTHR11161:SF0">
    <property type="entry name" value="O-ACYLTRANSFERASE LIKE PROTEIN"/>
    <property type="match status" value="1"/>
</dbReference>
<proteinExistence type="predicted"/>
<dbReference type="AlphaFoldDB" id="A0A4Y2P705"/>
<evidence type="ECO:0000256" key="1">
    <source>
        <dbReference type="SAM" id="MobiDB-lite"/>
    </source>
</evidence>
<feature type="transmembrane region" description="Helical" evidence="2">
    <location>
        <begin position="214"/>
        <end position="232"/>
    </location>
</feature>
<name>A0A4Y2P705_ARAVE</name>
<feature type="compositionally biased region" description="Basic and acidic residues" evidence="1">
    <location>
        <begin position="677"/>
        <end position="691"/>
    </location>
</feature>
<dbReference type="GO" id="GO:0008270">
    <property type="term" value="F:zinc ion binding"/>
    <property type="evidence" value="ECO:0007669"/>
    <property type="project" value="InterPro"/>
</dbReference>
<feature type="transmembrane region" description="Helical" evidence="2">
    <location>
        <begin position="157"/>
        <end position="176"/>
    </location>
</feature>
<protein>
    <submittedName>
        <fullName evidence="4">Nose resistant to fluoxetine protein 6</fullName>
    </submittedName>
</protein>
<feature type="domain" description="Acyltransferase 3" evidence="3">
    <location>
        <begin position="30"/>
        <end position="238"/>
    </location>
</feature>
<feature type="transmembrane region" description="Helical" evidence="2">
    <location>
        <begin position="70"/>
        <end position="91"/>
    </location>
</feature>
<dbReference type="GO" id="GO:0016747">
    <property type="term" value="F:acyltransferase activity, transferring groups other than amino-acyl groups"/>
    <property type="evidence" value="ECO:0007669"/>
    <property type="project" value="InterPro"/>
</dbReference>
<evidence type="ECO:0000256" key="2">
    <source>
        <dbReference type="SAM" id="Phobius"/>
    </source>
</evidence>
<dbReference type="Proteomes" id="UP000499080">
    <property type="component" value="Unassembled WGS sequence"/>
</dbReference>
<dbReference type="InterPro" id="IPR002656">
    <property type="entry name" value="Acyl_transf_3_dom"/>
</dbReference>
<keyword evidence="2" id="KW-1133">Transmembrane helix</keyword>
<dbReference type="Pfam" id="PF01757">
    <property type="entry name" value="Acyl_transf_3"/>
    <property type="match status" value="1"/>
</dbReference>
<keyword evidence="2" id="KW-0812">Transmembrane</keyword>
<dbReference type="EMBL" id="BGPR01010611">
    <property type="protein sequence ID" value="GBN47071.1"/>
    <property type="molecule type" value="Genomic_DNA"/>
</dbReference>
<dbReference type="InterPro" id="IPR036875">
    <property type="entry name" value="Znf_CCHC_sf"/>
</dbReference>
<dbReference type="SUPFAM" id="SSF57756">
    <property type="entry name" value="Retrovirus zinc finger-like domains"/>
    <property type="match status" value="1"/>
</dbReference>
<evidence type="ECO:0000313" key="5">
    <source>
        <dbReference type="Proteomes" id="UP000499080"/>
    </source>
</evidence>
<evidence type="ECO:0000313" key="4">
    <source>
        <dbReference type="EMBL" id="GBN47071.1"/>
    </source>
</evidence>
<dbReference type="GO" id="GO:0003676">
    <property type="term" value="F:nucleic acid binding"/>
    <property type="evidence" value="ECO:0007669"/>
    <property type="project" value="InterPro"/>
</dbReference>
<gene>
    <name evidence="4" type="primary">nrf-6_29</name>
    <name evidence="4" type="ORF">AVEN_40720_1</name>
</gene>
<evidence type="ECO:0000259" key="3">
    <source>
        <dbReference type="Pfam" id="PF01757"/>
    </source>
</evidence>
<dbReference type="InterPro" id="IPR052728">
    <property type="entry name" value="O2_lipid_transport_reg"/>
</dbReference>
<feature type="region of interest" description="Disordered" evidence="1">
    <location>
        <begin position="604"/>
        <end position="691"/>
    </location>
</feature>
<comment type="caution">
    <text evidence="4">The sequence shown here is derived from an EMBL/GenBank/DDBJ whole genome shotgun (WGS) entry which is preliminary data.</text>
</comment>
<feature type="transmembrane region" description="Helical" evidence="2">
    <location>
        <begin position="130"/>
        <end position="150"/>
    </location>
</feature>
<reference evidence="4 5" key="1">
    <citation type="journal article" date="2019" name="Sci. Rep.">
        <title>Orb-weaving spider Araneus ventricosus genome elucidates the spidroin gene catalogue.</title>
        <authorList>
            <person name="Kono N."/>
            <person name="Nakamura H."/>
            <person name="Ohtoshi R."/>
            <person name="Moran D.A.P."/>
            <person name="Shinohara A."/>
            <person name="Yoshida Y."/>
            <person name="Fujiwara M."/>
            <person name="Mori M."/>
            <person name="Tomita M."/>
            <person name="Arakawa K."/>
        </authorList>
    </citation>
    <scope>NUCLEOTIDE SEQUENCE [LARGE SCALE GENOMIC DNA]</scope>
</reference>
<dbReference type="OrthoDB" id="6513510at2759"/>
<sequence>MLQRVKEQCSKVKQILLETDSCFFNVSPWFFFVTDTDFLFSGFLNAYLFFNNYDKSNGNVSWLYFYLKRFMRLTPVYMVVLGFYTFLFPYMGSGPIWPTFNTNPVCSQSWWWNLLYINNFKDYTSQCMEWCWYLAADMQFYIISPIFLISLMRNPKLGYILTGSCIAASCLANFIITKQYNLVDGFSRMEYHFADLNHFLDQYWTYFDLVYVKPYTRISSYLVAILLAHYLYKRRFNKIKCSQTARDQAKGSLLGLGVKGGHCPRGLLPASIIVSAEAGNAQSRWLLSLVGFRGGRCRRARIFTNFLWVLCLSSSKPIHLLVMLINTPNTFHTVSPFLVQKLLTSCIGEIQIVKKLRSGDLLVQADSKQASVIRKLTHLGTFPIETSFHKTLNVSRGVLSNPDFIHVTEAEFLEELRDQNVCAARRINIRRDGRLIPTQHVVLTFQTPVLPKSIKAGYINCKLRPYIPNPLRCFKCQRYGHSQQSCWGTDPVCGKCAESGHETNVCTSDTFKCRNCSGPHAASSKSCPTWIFEKEVIAVKIKRNITFPEARQIVKDRTPKVGVSYSSTVQMQPKISNNTSEINSLQLPVSIPLSTLPSKFFTAPTATNSMKNNSPKKSKQPTPSNSKTDIVKNKKKLKPLENSSKKTLDAKQFLKSNTSSESDMELDSSSASKNVPKSREKLKTPPDKNCS</sequence>